<feature type="transmembrane region" description="Helical" evidence="1">
    <location>
        <begin position="12"/>
        <end position="31"/>
    </location>
</feature>
<evidence type="ECO:0000313" key="2">
    <source>
        <dbReference type="EMBL" id="JAH18716.1"/>
    </source>
</evidence>
<dbReference type="EMBL" id="GBXM01089861">
    <property type="protein sequence ID" value="JAH18716.1"/>
    <property type="molecule type" value="Transcribed_RNA"/>
</dbReference>
<dbReference type="AlphaFoldDB" id="A0A0E9QP44"/>
<keyword evidence="1" id="KW-1133">Transmembrane helix</keyword>
<accession>A0A0E9QP44</accession>
<reference evidence="2" key="2">
    <citation type="journal article" date="2015" name="Fish Shellfish Immunol.">
        <title>Early steps in the European eel (Anguilla anguilla)-Vibrio vulnificus interaction in the gills: Role of the RtxA13 toxin.</title>
        <authorList>
            <person name="Callol A."/>
            <person name="Pajuelo D."/>
            <person name="Ebbesson L."/>
            <person name="Teles M."/>
            <person name="MacKenzie S."/>
            <person name="Amaro C."/>
        </authorList>
    </citation>
    <scope>NUCLEOTIDE SEQUENCE</scope>
</reference>
<keyword evidence="1" id="KW-0812">Transmembrane</keyword>
<reference evidence="2" key="1">
    <citation type="submission" date="2014-11" db="EMBL/GenBank/DDBJ databases">
        <authorList>
            <person name="Amaro Gonzalez C."/>
        </authorList>
    </citation>
    <scope>NUCLEOTIDE SEQUENCE</scope>
</reference>
<keyword evidence="1" id="KW-0472">Membrane</keyword>
<proteinExistence type="predicted"/>
<sequence>MLLTRMAYIANILYLFIYFLHTIHLYCWLFYGNNSNLEPCSRGHESSHQVLC</sequence>
<evidence type="ECO:0000256" key="1">
    <source>
        <dbReference type="SAM" id="Phobius"/>
    </source>
</evidence>
<organism evidence="2">
    <name type="scientific">Anguilla anguilla</name>
    <name type="common">European freshwater eel</name>
    <name type="synonym">Muraena anguilla</name>
    <dbReference type="NCBI Taxonomy" id="7936"/>
    <lineage>
        <taxon>Eukaryota</taxon>
        <taxon>Metazoa</taxon>
        <taxon>Chordata</taxon>
        <taxon>Craniata</taxon>
        <taxon>Vertebrata</taxon>
        <taxon>Euteleostomi</taxon>
        <taxon>Actinopterygii</taxon>
        <taxon>Neopterygii</taxon>
        <taxon>Teleostei</taxon>
        <taxon>Anguilliformes</taxon>
        <taxon>Anguillidae</taxon>
        <taxon>Anguilla</taxon>
    </lineage>
</organism>
<name>A0A0E9QP44_ANGAN</name>
<protein>
    <submittedName>
        <fullName evidence="2">Uncharacterized protein</fullName>
    </submittedName>
</protein>